<dbReference type="PANTHER" id="PTHR33677">
    <property type="entry name" value="TRANSCRIPTIONAL REPRESSOR FRMR-RELATED"/>
    <property type="match status" value="1"/>
</dbReference>
<organism evidence="2 3">
    <name type="scientific">Novosphingobium pokkalii</name>
    <dbReference type="NCBI Taxonomy" id="1770194"/>
    <lineage>
        <taxon>Bacteria</taxon>
        <taxon>Pseudomonadati</taxon>
        <taxon>Pseudomonadota</taxon>
        <taxon>Alphaproteobacteria</taxon>
        <taxon>Sphingomonadales</taxon>
        <taxon>Sphingomonadaceae</taxon>
        <taxon>Novosphingobium</taxon>
    </lineage>
</organism>
<evidence type="ECO:0000313" key="3">
    <source>
        <dbReference type="Proteomes" id="UP001595683"/>
    </source>
</evidence>
<evidence type="ECO:0000256" key="1">
    <source>
        <dbReference type="ARBA" id="ARBA00005260"/>
    </source>
</evidence>
<comment type="similarity">
    <text evidence="1">Belongs to the FrmR/RcnR family.</text>
</comment>
<reference evidence="3" key="1">
    <citation type="journal article" date="2019" name="Int. J. Syst. Evol. Microbiol.">
        <title>The Global Catalogue of Microorganisms (GCM) 10K type strain sequencing project: providing services to taxonomists for standard genome sequencing and annotation.</title>
        <authorList>
            <consortium name="The Broad Institute Genomics Platform"/>
            <consortium name="The Broad Institute Genome Sequencing Center for Infectious Disease"/>
            <person name="Wu L."/>
            <person name="Ma J."/>
        </authorList>
    </citation>
    <scope>NUCLEOTIDE SEQUENCE [LARGE SCALE GENOMIC DNA]</scope>
    <source>
        <strain evidence="3">KCTC 42224</strain>
    </source>
</reference>
<dbReference type="InterPro" id="IPR038390">
    <property type="entry name" value="Metal_Tscrpt_repr_sf"/>
</dbReference>
<name>A0ABV7V9R5_9SPHN</name>
<proteinExistence type="inferred from homology"/>
<gene>
    <name evidence="2" type="ORF">ACFOOT_19520</name>
</gene>
<dbReference type="Proteomes" id="UP001595683">
    <property type="component" value="Unassembled WGS sequence"/>
</dbReference>
<dbReference type="PANTHER" id="PTHR33677:SF5">
    <property type="entry name" value="TRANSCRIPTIONAL REPRESSOR FRMR"/>
    <property type="match status" value="1"/>
</dbReference>
<protein>
    <submittedName>
        <fullName evidence="2">Metal-sensing transcriptional repressor</fullName>
    </submittedName>
</protein>
<keyword evidence="3" id="KW-1185">Reference proteome</keyword>
<dbReference type="Pfam" id="PF02583">
    <property type="entry name" value="Trns_repr_metal"/>
    <property type="match status" value="1"/>
</dbReference>
<evidence type="ECO:0000313" key="2">
    <source>
        <dbReference type="EMBL" id="MFC3673617.1"/>
    </source>
</evidence>
<dbReference type="InterPro" id="IPR003735">
    <property type="entry name" value="Metal_Tscrpt_repr"/>
</dbReference>
<comment type="caution">
    <text evidence="2">The sequence shown here is derived from an EMBL/GenBank/DDBJ whole genome shotgun (WGS) entry which is preliminary data.</text>
</comment>
<accession>A0ABV7V9R5</accession>
<dbReference type="Gene3D" id="1.20.58.1000">
    <property type="entry name" value="Metal-sensitive repressor, helix protomer"/>
    <property type="match status" value="1"/>
</dbReference>
<dbReference type="EMBL" id="JBHRYE010000049">
    <property type="protein sequence ID" value="MFC3673617.1"/>
    <property type="molecule type" value="Genomic_DNA"/>
</dbReference>
<sequence length="91" mass="9626">MGHLSTDNDALIKRVRRLIGQLQAIERALAGGDDCTTTLHLAAAARGAMGGLIEELIESHLKAHVSAPGLSAQERDEGAQALIAAIRRYAK</sequence>
<dbReference type="RefSeq" id="WP_191324880.1">
    <property type="nucleotide sequence ID" value="NZ_BMZP01000012.1"/>
</dbReference>